<comment type="subunit">
    <text evidence="2">Component of a cohesin-like complex composed of ScpA, ScpB and the Smc homodimer, in which ScpA and ScpB bind to the head domain of Smc. The presence of the three proteins is required for the association of the complex with DNA.</text>
</comment>
<comment type="function">
    <text evidence="2">Participates in chromosomal partition during cell division. May act via the formation of a condensin-like complex containing Smc and ScpB that pull DNA away from mid-cell into both cell halves.</text>
</comment>
<dbReference type="HAMAP" id="MF_01805">
    <property type="entry name" value="ScpA"/>
    <property type="match status" value="1"/>
</dbReference>
<evidence type="ECO:0000256" key="2">
    <source>
        <dbReference type="HAMAP-Rule" id="MF_01805"/>
    </source>
</evidence>
<dbReference type="AlphaFoldDB" id="A0A378JND8"/>
<sequence length="267" mass="30677">MIADKEQLAPTIATVSGKPFTQMPADLFIPPDALELLLESFSGPFDLLLYLIRRQNIDIMDIPIAIITEQYMHYIQLMAENRLELVAEYLVMAAMLAEIKSRLLLPKNPSLVEEAEADPRLALVQQLQRYEQFKQAAELLDALPRCERDNFRFDIKSQGLSHVIYHPEVSLLNLMKAMLGLIEQQNHKGTHRITKETLSVKERILWVLEKVHKDKSTTFVELLIFKEGRMGIIVTLLAILELARQTLLTITQIENFSSIRLERQSND</sequence>
<gene>
    <name evidence="2 3" type="primary">scpA</name>
    <name evidence="3" type="ORF">NCTC13316_01615</name>
</gene>
<dbReference type="Gene3D" id="6.10.250.2410">
    <property type="match status" value="1"/>
</dbReference>
<proteinExistence type="inferred from homology"/>
<protein>
    <recommendedName>
        <fullName evidence="1 2">Segregation and condensation protein A</fullName>
    </recommendedName>
</protein>
<dbReference type="PANTHER" id="PTHR33969:SF2">
    <property type="entry name" value="SEGREGATION AND CONDENSATION PROTEIN A"/>
    <property type="match status" value="1"/>
</dbReference>
<dbReference type="RefSeq" id="WP_115331151.1">
    <property type="nucleotide sequence ID" value="NZ_CAAAHP010000001.1"/>
</dbReference>
<dbReference type="GO" id="GO:0005737">
    <property type="term" value="C:cytoplasm"/>
    <property type="evidence" value="ECO:0007669"/>
    <property type="project" value="UniProtKB-SubCell"/>
</dbReference>
<dbReference type="GO" id="GO:0006260">
    <property type="term" value="P:DNA replication"/>
    <property type="evidence" value="ECO:0007669"/>
    <property type="project" value="UniProtKB-UniRule"/>
</dbReference>
<dbReference type="GO" id="GO:0051301">
    <property type="term" value="P:cell division"/>
    <property type="evidence" value="ECO:0007669"/>
    <property type="project" value="UniProtKB-KW"/>
</dbReference>
<keyword evidence="2" id="KW-0963">Cytoplasm</keyword>
<organism evidence="3 4">
    <name type="scientific">Legionella busanensis</name>
    <dbReference type="NCBI Taxonomy" id="190655"/>
    <lineage>
        <taxon>Bacteria</taxon>
        <taxon>Pseudomonadati</taxon>
        <taxon>Pseudomonadota</taxon>
        <taxon>Gammaproteobacteria</taxon>
        <taxon>Legionellales</taxon>
        <taxon>Legionellaceae</taxon>
        <taxon>Legionella</taxon>
    </lineage>
</organism>
<comment type="similarity">
    <text evidence="2">Belongs to the ScpA family.</text>
</comment>
<dbReference type="InterPro" id="IPR003768">
    <property type="entry name" value="ScpA"/>
</dbReference>
<dbReference type="Pfam" id="PF02616">
    <property type="entry name" value="SMC_ScpA"/>
    <property type="match status" value="1"/>
</dbReference>
<reference evidence="3 4" key="1">
    <citation type="submission" date="2018-06" db="EMBL/GenBank/DDBJ databases">
        <authorList>
            <consortium name="Pathogen Informatics"/>
            <person name="Doyle S."/>
        </authorList>
    </citation>
    <scope>NUCLEOTIDE SEQUENCE [LARGE SCALE GENOMIC DNA]</scope>
    <source>
        <strain evidence="3 4">NCTC13316</strain>
    </source>
</reference>
<name>A0A378JND8_9GAMM</name>
<evidence type="ECO:0000256" key="1">
    <source>
        <dbReference type="ARBA" id="ARBA00044777"/>
    </source>
</evidence>
<keyword evidence="4" id="KW-1185">Reference proteome</keyword>
<keyword evidence="2" id="KW-0131">Cell cycle</keyword>
<dbReference type="GO" id="GO:0007059">
    <property type="term" value="P:chromosome segregation"/>
    <property type="evidence" value="ECO:0007669"/>
    <property type="project" value="UniProtKB-UniRule"/>
</dbReference>
<evidence type="ECO:0000313" key="3">
    <source>
        <dbReference type="EMBL" id="STX51520.1"/>
    </source>
</evidence>
<evidence type="ECO:0000313" key="4">
    <source>
        <dbReference type="Proteomes" id="UP000254794"/>
    </source>
</evidence>
<dbReference type="OrthoDB" id="9811016at2"/>
<accession>A0A378JND8</accession>
<dbReference type="PANTHER" id="PTHR33969">
    <property type="entry name" value="SEGREGATION AND CONDENSATION PROTEIN A"/>
    <property type="match status" value="1"/>
</dbReference>
<dbReference type="EMBL" id="UGOD01000001">
    <property type="protein sequence ID" value="STX51520.1"/>
    <property type="molecule type" value="Genomic_DNA"/>
</dbReference>
<keyword evidence="2" id="KW-0159">Chromosome partition</keyword>
<keyword evidence="2" id="KW-0132">Cell division</keyword>
<dbReference type="Proteomes" id="UP000254794">
    <property type="component" value="Unassembled WGS sequence"/>
</dbReference>
<comment type="subcellular location">
    <subcellularLocation>
        <location evidence="2">Cytoplasm</location>
    </subcellularLocation>
    <text evidence="2">Associated with two foci at the outer edges of the nucleoid region in young cells, and at four foci within both cell halves in older cells.</text>
</comment>